<sequence>MFNTLASAHQNMSTKYCKTKNIHWILLRCVVLLATM</sequence>
<dbReference type="EMBL" id="GBXM01074017">
    <property type="protein sequence ID" value="JAH34560.1"/>
    <property type="molecule type" value="Transcribed_RNA"/>
</dbReference>
<reference evidence="1" key="2">
    <citation type="journal article" date="2015" name="Fish Shellfish Immunol.">
        <title>Early steps in the European eel (Anguilla anguilla)-Vibrio vulnificus interaction in the gills: Role of the RtxA13 toxin.</title>
        <authorList>
            <person name="Callol A."/>
            <person name="Pajuelo D."/>
            <person name="Ebbesson L."/>
            <person name="Teles M."/>
            <person name="MacKenzie S."/>
            <person name="Amaro C."/>
        </authorList>
    </citation>
    <scope>NUCLEOTIDE SEQUENCE</scope>
</reference>
<name>A0A0E9S1L5_ANGAN</name>
<proteinExistence type="predicted"/>
<reference evidence="1" key="1">
    <citation type="submission" date="2014-11" db="EMBL/GenBank/DDBJ databases">
        <authorList>
            <person name="Amaro Gonzalez C."/>
        </authorList>
    </citation>
    <scope>NUCLEOTIDE SEQUENCE</scope>
</reference>
<evidence type="ECO:0000313" key="1">
    <source>
        <dbReference type="EMBL" id="JAH34560.1"/>
    </source>
</evidence>
<protein>
    <submittedName>
        <fullName evidence="1">Uncharacterized protein</fullName>
    </submittedName>
</protein>
<dbReference type="AlphaFoldDB" id="A0A0E9S1L5"/>
<organism evidence="1">
    <name type="scientific">Anguilla anguilla</name>
    <name type="common">European freshwater eel</name>
    <name type="synonym">Muraena anguilla</name>
    <dbReference type="NCBI Taxonomy" id="7936"/>
    <lineage>
        <taxon>Eukaryota</taxon>
        <taxon>Metazoa</taxon>
        <taxon>Chordata</taxon>
        <taxon>Craniata</taxon>
        <taxon>Vertebrata</taxon>
        <taxon>Euteleostomi</taxon>
        <taxon>Actinopterygii</taxon>
        <taxon>Neopterygii</taxon>
        <taxon>Teleostei</taxon>
        <taxon>Anguilliformes</taxon>
        <taxon>Anguillidae</taxon>
        <taxon>Anguilla</taxon>
    </lineage>
</organism>
<accession>A0A0E9S1L5</accession>